<gene>
    <name evidence="5" type="ORF">D9Q98_010206</name>
</gene>
<dbReference type="PANTHER" id="PTHR45725:SF18">
    <property type="entry name" value="ORC1-LIKE AAA ATPASE DOMAIN-CONTAINING PROTEIN"/>
    <property type="match status" value="1"/>
</dbReference>
<feature type="compositionally biased region" description="Gly residues" evidence="2">
    <location>
        <begin position="863"/>
        <end position="872"/>
    </location>
</feature>
<evidence type="ECO:0000256" key="1">
    <source>
        <dbReference type="PROSITE-ProRule" id="PRU00175"/>
    </source>
</evidence>
<accession>A0A9D4YWZ4</accession>
<reference evidence="5" key="1">
    <citation type="journal article" date="2019" name="Plant J.">
        <title>Chlorella vulgaris genome assembly and annotation reveals the molecular basis for metabolic acclimation to high light conditions.</title>
        <authorList>
            <person name="Cecchin M."/>
            <person name="Marcolungo L."/>
            <person name="Rossato M."/>
            <person name="Girolomoni L."/>
            <person name="Cosentino E."/>
            <person name="Cuine S."/>
            <person name="Li-Beisson Y."/>
            <person name="Delledonne M."/>
            <person name="Ballottari M."/>
        </authorList>
    </citation>
    <scope>NUCLEOTIDE SEQUENCE</scope>
    <source>
        <strain evidence="5">211/11P</strain>
    </source>
</reference>
<dbReference type="Proteomes" id="UP001055712">
    <property type="component" value="Unassembled WGS sequence"/>
</dbReference>
<feature type="region of interest" description="Disordered" evidence="2">
    <location>
        <begin position="1080"/>
        <end position="1147"/>
    </location>
</feature>
<keyword evidence="1" id="KW-0863">Zinc-finger</keyword>
<feature type="compositionally biased region" description="Low complexity" evidence="2">
    <location>
        <begin position="1081"/>
        <end position="1099"/>
    </location>
</feature>
<dbReference type="Gene3D" id="3.30.40.10">
    <property type="entry name" value="Zinc/RING finger domain, C3HC4 (zinc finger)"/>
    <property type="match status" value="1"/>
</dbReference>
<feature type="domain" description="RING-type" evidence="4">
    <location>
        <begin position="880"/>
        <end position="911"/>
    </location>
</feature>
<dbReference type="PROSITE" id="PS50089">
    <property type="entry name" value="ZF_RING_2"/>
    <property type="match status" value="1"/>
</dbReference>
<name>A0A9D4YWZ4_CHLVU</name>
<organism evidence="5 6">
    <name type="scientific">Chlorella vulgaris</name>
    <name type="common">Green alga</name>
    <dbReference type="NCBI Taxonomy" id="3077"/>
    <lineage>
        <taxon>Eukaryota</taxon>
        <taxon>Viridiplantae</taxon>
        <taxon>Chlorophyta</taxon>
        <taxon>core chlorophytes</taxon>
        <taxon>Trebouxiophyceae</taxon>
        <taxon>Chlorellales</taxon>
        <taxon>Chlorellaceae</taxon>
        <taxon>Chlorella clade</taxon>
        <taxon>Chlorella</taxon>
    </lineage>
</organism>
<dbReference type="SMART" id="SM00184">
    <property type="entry name" value="RING"/>
    <property type="match status" value="1"/>
</dbReference>
<evidence type="ECO:0000313" key="6">
    <source>
        <dbReference type="Proteomes" id="UP001055712"/>
    </source>
</evidence>
<keyword evidence="3" id="KW-1133">Transmembrane helix</keyword>
<feature type="compositionally biased region" description="Low complexity" evidence="2">
    <location>
        <begin position="1002"/>
        <end position="1016"/>
    </location>
</feature>
<feature type="region of interest" description="Disordered" evidence="2">
    <location>
        <begin position="925"/>
        <end position="946"/>
    </location>
</feature>
<dbReference type="InterPro" id="IPR013083">
    <property type="entry name" value="Znf_RING/FYVE/PHD"/>
</dbReference>
<keyword evidence="3" id="KW-0812">Transmembrane</keyword>
<keyword evidence="1" id="KW-0479">Metal-binding</keyword>
<evidence type="ECO:0000259" key="4">
    <source>
        <dbReference type="PROSITE" id="PS50089"/>
    </source>
</evidence>
<dbReference type="GO" id="GO:0008270">
    <property type="term" value="F:zinc ion binding"/>
    <property type="evidence" value="ECO:0007669"/>
    <property type="project" value="UniProtKB-KW"/>
</dbReference>
<feature type="compositionally biased region" description="Pro residues" evidence="2">
    <location>
        <begin position="1104"/>
        <end position="1115"/>
    </location>
</feature>
<feature type="region of interest" description="Disordered" evidence="2">
    <location>
        <begin position="841"/>
        <end position="872"/>
    </location>
</feature>
<dbReference type="Pfam" id="PF13639">
    <property type="entry name" value="zf-RING_2"/>
    <property type="match status" value="1"/>
</dbReference>
<reference evidence="5" key="2">
    <citation type="submission" date="2020-11" db="EMBL/GenBank/DDBJ databases">
        <authorList>
            <person name="Cecchin M."/>
            <person name="Marcolungo L."/>
            <person name="Rossato M."/>
            <person name="Girolomoni L."/>
            <person name="Cosentino E."/>
            <person name="Cuine S."/>
            <person name="Li-Beisson Y."/>
            <person name="Delledonne M."/>
            <person name="Ballottari M."/>
        </authorList>
    </citation>
    <scope>NUCLEOTIDE SEQUENCE</scope>
    <source>
        <strain evidence="5">211/11P</strain>
        <tissue evidence="5">Whole cell</tissue>
    </source>
</reference>
<feature type="compositionally biased region" description="Low complexity" evidence="2">
    <location>
        <begin position="1024"/>
        <end position="1049"/>
    </location>
</feature>
<feature type="transmembrane region" description="Helical" evidence="3">
    <location>
        <begin position="154"/>
        <end position="176"/>
    </location>
</feature>
<dbReference type="InterPro" id="IPR001841">
    <property type="entry name" value="Znf_RING"/>
</dbReference>
<sequence length="1161" mass="122057">MASPTHQAVPSASAYVWDFLVKRSQMWEMSGGGGGAQTVGSFGELWQAALHGEPVGWAVYASVLWTVWLLLQVRWRSLALALAGGRPLPPLQHRAAASSLRTFLYAQTSVLLWVANINPQEFRSWEDVYFFCGERYQHCTANFRWNASGWAQALVLWNFVLCCAMLLQKFIVVWGLGGLMPGEEVVTRESFISIAWRLVPYWMNQWEQQWGAECSSMLFELPHFALELLVVLPCVQILCGRLRVMAQPHVREPPARQPVGLGQPAAAGAAAAAGDAAAAAPEMPADDDGAGGGGWVPDVMRCRWRHDPQQRRLLPRLRANTRAMALAMLVLAVAATNSLVVPLALERSPAYSERADRLLRFSKELSFLVTTGRQADTALWYQRLTAAASAAAQQQAASNGGPAAAKLPWAATFLFGKVNNTTAESTVDVAQPAAGDQGAGRGSISGVAGGAAFLAAALEGSSNSSRLDAKLALWSTLWQPLLPQHWLRAVLAADASDLADLNPAYLSALQYADHAESASLSAALHAAANDPAACKAAAAALQRHHEGAALGGQLPAGASGGDATVQLMLMSAMVAGVDAKQGPLHLRYSPAVGAAGHPGASPEAVALAGDLRWLRGQQRLYAGKARLPAGAAAASPNTTWLQQQVQAPLYRLLHKHCLELTRMRSTDHHRLIPLVEVSLAIMRLSCERFFSLLAVYLSFLVFRDPPPLAQRVARGIAAITSAFQLLVLYSFPAICWAYGAGPLFSSFVSLVFWTGPLVRSVERVRGTATSVQPREWHAATSSELERMDGQCAICWGDMPTSAGGGAGGSRPGSAGGAAAPPAVAGLADAAVAADPAAAAAAGLQQPPAGPPAASPSRPSLPEAGGGGGGGPGVNARAASLPCGHAFHRDCLQQWLQQCYAQGRGATCPMCQASVPLRVRYRMPWHRHSPPQQAPAAAGPGEEDAAAAAAAEAAADGIPGLLALVRHLQDDFRARFEPMLDAAAAGAGGAQAVWPPPEAVLDPPAAQQRQQQQQVPQPLQPLPHPIQQQQQQQPEQPAEVREQAQQAVEAGPRDEDAAAPAVGGSRVAAHPILVDLGEGEEAAAAGSAAGGQQHAALGSLRLAQPPQPPPPPPPPQQQHTPVVLVGGDAVPGAVPGQPGGEPRRRGFIGRILRLRRRARGAG</sequence>
<evidence type="ECO:0000313" key="5">
    <source>
        <dbReference type="EMBL" id="KAI3429895.1"/>
    </source>
</evidence>
<protein>
    <recommendedName>
        <fullName evidence="4">RING-type domain-containing protein</fullName>
    </recommendedName>
</protein>
<feature type="compositionally biased region" description="Low complexity" evidence="2">
    <location>
        <begin position="933"/>
        <end position="946"/>
    </location>
</feature>
<keyword evidence="3" id="KW-0472">Membrane</keyword>
<dbReference type="OrthoDB" id="8062037at2759"/>
<proteinExistence type="predicted"/>
<dbReference type="InterPro" id="IPR051425">
    <property type="entry name" value="Formin_Homology"/>
</dbReference>
<dbReference type="PANTHER" id="PTHR45725">
    <property type="entry name" value="FORMIN HOMOLOGY 2 FAMILY MEMBER"/>
    <property type="match status" value="1"/>
</dbReference>
<dbReference type="SUPFAM" id="SSF57850">
    <property type="entry name" value="RING/U-box"/>
    <property type="match status" value="1"/>
</dbReference>
<feature type="transmembrane region" description="Helical" evidence="3">
    <location>
        <begin position="54"/>
        <end position="71"/>
    </location>
</feature>
<evidence type="ECO:0000256" key="3">
    <source>
        <dbReference type="SAM" id="Phobius"/>
    </source>
</evidence>
<feature type="region of interest" description="Disordered" evidence="2">
    <location>
        <begin position="987"/>
        <end position="1063"/>
    </location>
</feature>
<comment type="caution">
    <text evidence="5">The sequence shown here is derived from an EMBL/GenBank/DDBJ whole genome shotgun (WGS) entry which is preliminary data.</text>
</comment>
<dbReference type="EMBL" id="SIDB01000008">
    <property type="protein sequence ID" value="KAI3429895.1"/>
    <property type="molecule type" value="Genomic_DNA"/>
</dbReference>
<feature type="compositionally biased region" description="Low complexity" evidence="2">
    <location>
        <begin position="1116"/>
        <end position="1135"/>
    </location>
</feature>
<evidence type="ECO:0000256" key="2">
    <source>
        <dbReference type="SAM" id="MobiDB-lite"/>
    </source>
</evidence>
<keyword evidence="1" id="KW-0862">Zinc</keyword>
<dbReference type="AlphaFoldDB" id="A0A9D4YWZ4"/>
<keyword evidence="6" id="KW-1185">Reference proteome</keyword>